<accession>A0A7J7IS92</accession>
<evidence type="ECO:0000256" key="1">
    <source>
        <dbReference type="ARBA" id="ARBA00004651"/>
    </source>
</evidence>
<sequence length="148" mass="16660">MSVQDFTETSHVTRPESVRQQRFFKPLLPERCRFWQWFWFHSSTANEFGIGRDILALERTFLALVRTSVTASSLGVAIASLLETRTARIIGTLLVALGEVCVVVGIWRYATQSAALEQRNFAPDTVLPWFIVVFLGTALALAIVVIFK</sequence>
<proteinExistence type="predicted"/>
<evidence type="ECO:0000256" key="3">
    <source>
        <dbReference type="ARBA" id="ARBA00022692"/>
    </source>
</evidence>
<feature type="transmembrane region" description="Helical" evidence="6">
    <location>
        <begin position="127"/>
        <end position="147"/>
    </location>
</feature>
<evidence type="ECO:0000256" key="4">
    <source>
        <dbReference type="ARBA" id="ARBA00022989"/>
    </source>
</evidence>
<evidence type="ECO:0000313" key="8">
    <source>
        <dbReference type="EMBL" id="KAF6005427.1"/>
    </source>
</evidence>
<dbReference type="InterPro" id="IPR003807">
    <property type="entry name" value="DUF202"/>
</dbReference>
<evidence type="ECO:0000256" key="5">
    <source>
        <dbReference type="ARBA" id="ARBA00023136"/>
    </source>
</evidence>
<evidence type="ECO:0000256" key="6">
    <source>
        <dbReference type="SAM" id="Phobius"/>
    </source>
</evidence>
<feature type="domain" description="DUF202" evidence="7">
    <location>
        <begin position="52"/>
        <end position="113"/>
    </location>
</feature>
<reference evidence="8 9" key="1">
    <citation type="journal article" date="2020" name="J. Phycol.">
        <title>Comparative genome analysis reveals Cyanidiococcus gen. nov., a new extremophilic red algal genus sister to Cyanidioschyzon (Cyanidioschyzonaceae, Rhodophyta).</title>
        <authorList>
            <person name="Liu S.-L."/>
            <person name="Chiang Y.-R."/>
            <person name="Yoon H.S."/>
            <person name="Fu H.-Y."/>
        </authorList>
    </citation>
    <scope>NUCLEOTIDE SEQUENCE [LARGE SCALE GENOMIC DNA]</scope>
    <source>
        <strain evidence="8 9">THAL066</strain>
    </source>
</reference>
<dbReference type="Pfam" id="PF02656">
    <property type="entry name" value="DUF202"/>
    <property type="match status" value="1"/>
</dbReference>
<comment type="caution">
    <text evidence="8">The sequence shown here is derived from an EMBL/GenBank/DDBJ whole genome shotgun (WGS) entry which is preliminary data.</text>
</comment>
<keyword evidence="3 6" id="KW-0812">Transmembrane</keyword>
<dbReference type="PANTHER" id="PTHR34187:SF2">
    <property type="entry name" value="DUF202 DOMAIN-CONTAINING PROTEIN"/>
    <property type="match status" value="1"/>
</dbReference>
<keyword evidence="9" id="KW-1185">Reference proteome</keyword>
<evidence type="ECO:0000256" key="2">
    <source>
        <dbReference type="ARBA" id="ARBA00022475"/>
    </source>
</evidence>
<keyword evidence="5 6" id="KW-0472">Membrane</keyword>
<keyword evidence="2" id="KW-1003">Cell membrane</keyword>
<dbReference type="OrthoDB" id="199599at2759"/>
<name>A0A7J7IS92_9RHOD</name>
<dbReference type="EMBL" id="VWRR01000001">
    <property type="protein sequence ID" value="KAF6005427.1"/>
    <property type="molecule type" value="Genomic_DNA"/>
</dbReference>
<dbReference type="InterPro" id="IPR052053">
    <property type="entry name" value="IM_YidH-like"/>
</dbReference>
<feature type="transmembrane region" description="Helical" evidence="6">
    <location>
        <begin position="61"/>
        <end position="82"/>
    </location>
</feature>
<dbReference type="Proteomes" id="UP000530660">
    <property type="component" value="Unassembled WGS sequence"/>
</dbReference>
<dbReference type="GO" id="GO:0005886">
    <property type="term" value="C:plasma membrane"/>
    <property type="evidence" value="ECO:0007669"/>
    <property type="project" value="UniProtKB-SubCell"/>
</dbReference>
<protein>
    <recommendedName>
        <fullName evidence="7">DUF202 domain-containing protein</fullName>
    </recommendedName>
</protein>
<feature type="transmembrane region" description="Helical" evidence="6">
    <location>
        <begin position="89"/>
        <end position="107"/>
    </location>
</feature>
<evidence type="ECO:0000259" key="7">
    <source>
        <dbReference type="Pfam" id="PF02656"/>
    </source>
</evidence>
<evidence type="ECO:0000313" key="9">
    <source>
        <dbReference type="Proteomes" id="UP000530660"/>
    </source>
</evidence>
<comment type="subcellular location">
    <subcellularLocation>
        <location evidence="1">Cell membrane</location>
        <topology evidence="1">Multi-pass membrane protein</topology>
    </subcellularLocation>
</comment>
<keyword evidence="4 6" id="KW-1133">Transmembrane helix</keyword>
<gene>
    <name evidence="8" type="ORF">F1559_004975</name>
</gene>
<dbReference type="PANTHER" id="PTHR34187">
    <property type="entry name" value="FGR18P"/>
    <property type="match status" value="1"/>
</dbReference>
<organism evidence="8 9">
    <name type="scientific">Cyanidiococcus yangmingshanensis</name>
    <dbReference type="NCBI Taxonomy" id="2690220"/>
    <lineage>
        <taxon>Eukaryota</taxon>
        <taxon>Rhodophyta</taxon>
        <taxon>Bangiophyceae</taxon>
        <taxon>Cyanidiales</taxon>
        <taxon>Cyanidiaceae</taxon>
        <taxon>Cyanidiococcus</taxon>
    </lineage>
</organism>
<dbReference type="AlphaFoldDB" id="A0A7J7IS92"/>